<dbReference type="STRING" id="485917.Phep_1779"/>
<dbReference type="Proteomes" id="UP000000852">
    <property type="component" value="Chromosome"/>
</dbReference>
<dbReference type="RefSeq" id="WP_015807602.1">
    <property type="nucleotide sequence ID" value="NC_013061.1"/>
</dbReference>
<dbReference type="Pfam" id="PF00027">
    <property type="entry name" value="cNMP_binding"/>
    <property type="match status" value="1"/>
</dbReference>
<dbReference type="Gene3D" id="2.60.120.10">
    <property type="entry name" value="Jelly Rolls"/>
    <property type="match status" value="1"/>
</dbReference>
<dbReference type="CDD" id="cd00038">
    <property type="entry name" value="CAP_ED"/>
    <property type="match status" value="1"/>
</dbReference>
<evidence type="ECO:0000313" key="3">
    <source>
        <dbReference type="Proteomes" id="UP000000852"/>
    </source>
</evidence>
<dbReference type="KEGG" id="phe:Phep_1779"/>
<dbReference type="PROSITE" id="PS50042">
    <property type="entry name" value="CNMP_BINDING_3"/>
    <property type="match status" value="1"/>
</dbReference>
<protein>
    <submittedName>
        <fullName evidence="2">Cyclic nucleotide-binding</fullName>
    </submittedName>
</protein>
<dbReference type="OrthoDB" id="9152304at2"/>
<reference evidence="2 3" key="1">
    <citation type="journal article" date="2009" name="Stand. Genomic Sci.">
        <title>Complete genome sequence of Pedobacter heparinus type strain (HIM 762-3).</title>
        <authorList>
            <person name="Han C."/>
            <person name="Spring S."/>
            <person name="Lapidus A."/>
            <person name="Del Rio T.G."/>
            <person name="Tice H."/>
            <person name="Copeland A."/>
            <person name="Cheng J.F."/>
            <person name="Lucas S."/>
            <person name="Chen F."/>
            <person name="Nolan M."/>
            <person name="Bruce D."/>
            <person name="Goodwin L."/>
            <person name="Pitluck S."/>
            <person name="Ivanova N."/>
            <person name="Mavromatis K."/>
            <person name="Mikhailova N."/>
            <person name="Pati A."/>
            <person name="Chen A."/>
            <person name="Palaniappan K."/>
            <person name="Land M."/>
            <person name="Hauser L."/>
            <person name="Chang Y.J."/>
            <person name="Jeffries C.C."/>
            <person name="Saunders E."/>
            <person name="Chertkov O."/>
            <person name="Brettin T."/>
            <person name="Goker M."/>
            <person name="Rohde M."/>
            <person name="Bristow J."/>
            <person name="Eisen J.A."/>
            <person name="Markowitz V."/>
            <person name="Hugenholtz P."/>
            <person name="Kyrpides N.C."/>
            <person name="Klenk H.P."/>
            <person name="Detter J.C."/>
        </authorList>
    </citation>
    <scope>NUCLEOTIDE SEQUENCE [LARGE SCALE GENOMIC DNA]</scope>
    <source>
        <strain evidence="3">ATCC 13125 / DSM 2366 / CIP 104194 / JCM 7457 / NBRC 12017 / NCIMB 9290 / NRRL B-14731 / HIM 762-3</strain>
    </source>
</reference>
<evidence type="ECO:0000259" key="1">
    <source>
        <dbReference type="PROSITE" id="PS50042"/>
    </source>
</evidence>
<name>C6XVC2_PEDHD</name>
<organism evidence="2 3">
    <name type="scientific">Pedobacter heparinus (strain ATCC 13125 / DSM 2366 / CIP 104194 / JCM 7457 / NBRC 12017 / NCIMB 9290 / NRRL B-14731 / HIM 762-3)</name>
    <dbReference type="NCBI Taxonomy" id="485917"/>
    <lineage>
        <taxon>Bacteria</taxon>
        <taxon>Pseudomonadati</taxon>
        <taxon>Bacteroidota</taxon>
        <taxon>Sphingobacteriia</taxon>
        <taxon>Sphingobacteriales</taxon>
        <taxon>Sphingobacteriaceae</taxon>
        <taxon>Pedobacter</taxon>
    </lineage>
</organism>
<gene>
    <name evidence="2" type="ordered locus">Phep_1779</name>
</gene>
<dbReference type="eggNOG" id="COG0664">
    <property type="taxonomic scope" value="Bacteria"/>
</dbReference>
<dbReference type="InterPro" id="IPR018490">
    <property type="entry name" value="cNMP-bd_dom_sf"/>
</dbReference>
<proteinExistence type="predicted"/>
<dbReference type="SMART" id="SM00100">
    <property type="entry name" value="cNMP"/>
    <property type="match status" value="1"/>
</dbReference>
<accession>C6XVC2</accession>
<dbReference type="AlphaFoldDB" id="C6XVC2"/>
<dbReference type="InterPro" id="IPR000595">
    <property type="entry name" value="cNMP-bd_dom"/>
</dbReference>
<dbReference type="InterPro" id="IPR014710">
    <property type="entry name" value="RmlC-like_jellyroll"/>
</dbReference>
<keyword evidence="3" id="KW-1185">Reference proteome</keyword>
<dbReference type="HOGENOM" id="CLU_075053_9_1_10"/>
<sequence>MAIDQFFKKIRTYTALSKEAESAWGNLLKEKTYKKGENFIRIGQVPKKVAFVMNGLLSQYYVDDNGDTVIKYFFPEGRIAGSIPATLQQSESLFDITALEETTVLEYDFMAFKKLVSAYPDVAAFYIRYLEQHWIIDKEPYEVSLRSDSAKIRYADFLRKYPELVKRLKKHQIAAYLGITPTQLSRIFGYSR</sequence>
<dbReference type="SUPFAM" id="SSF51206">
    <property type="entry name" value="cAMP-binding domain-like"/>
    <property type="match status" value="1"/>
</dbReference>
<evidence type="ECO:0000313" key="2">
    <source>
        <dbReference type="EMBL" id="ACU03988.1"/>
    </source>
</evidence>
<dbReference type="EMBL" id="CP001681">
    <property type="protein sequence ID" value="ACU03988.1"/>
    <property type="molecule type" value="Genomic_DNA"/>
</dbReference>
<feature type="domain" description="Cyclic nucleotide-binding" evidence="1">
    <location>
        <begin position="12"/>
        <end position="116"/>
    </location>
</feature>